<organism evidence="12 13">
    <name type="scientific">Xenorhabdus nematophila (strain ATCC 19061 / DSM 3370 / CCUG 14189 / LMG 1036 / NCIMB 9965 / AN6)</name>
    <dbReference type="NCBI Taxonomy" id="406817"/>
    <lineage>
        <taxon>Bacteria</taxon>
        <taxon>Pseudomonadati</taxon>
        <taxon>Pseudomonadota</taxon>
        <taxon>Gammaproteobacteria</taxon>
        <taxon>Enterobacterales</taxon>
        <taxon>Morganellaceae</taxon>
        <taxon>Xenorhabdus</taxon>
    </lineage>
</organism>
<evidence type="ECO:0000313" key="13">
    <source>
        <dbReference type="Proteomes" id="UP000008075"/>
    </source>
</evidence>
<dbReference type="Pfam" id="PF26002">
    <property type="entry name" value="Beta-barrel_AprE"/>
    <property type="match status" value="1"/>
</dbReference>
<dbReference type="PANTHER" id="PTHR30386">
    <property type="entry name" value="MEMBRANE FUSION SUBUNIT OF EMRAB-TOLC MULTIDRUG EFFLUX PUMP"/>
    <property type="match status" value="1"/>
</dbReference>
<evidence type="ECO:0000256" key="10">
    <source>
        <dbReference type="SAM" id="Coils"/>
    </source>
</evidence>
<keyword evidence="8 9" id="KW-0472">Membrane</keyword>
<dbReference type="AlphaFoldDB" id="D3VAK4"/>
<keyword evidence="3 9" id="KW-0813">Transport</keyword>
<dbReference type="RefSeq" id="WP_013183813.1">
    <property type="nucleotide sequence ID" value="NC_014228.1"/>
</dbReference>
<evidence type="ECO:0000256" key="2">
    <source>
        <dbReference type="ARBA" id="ARBA00009477"/>
    </source>
</evidence>
<keyword evidence="6 9" id="KW-0812">Transmembrane</keyword>
<comment type="similarity">
    <text evidence="2 9">Belongs to the membrane fusion protein (MFP) (TC 8.A.1) family.</text>
</comment>
<evidence type="ECO:0000256" key="3">
    <source>
        <dbReference type="ARBA" id="ARBA00022448"/>
    </source>
</evidence>
<dbReference type="InterPro" id="IPR050739">
    <property type="entry name" value="MFP"/>
</dbReference>
<feature type="transmembrane region" description="Helical" evidence="9">
    <location>
        <begin position="61"/>
        <end position="82"/>
    </location>
</feature>
<keyword evidence="5 9" id="KW-0997">Cell inner membrane</keyword>
<feature type="transmembrane region" description="Helical" evidence="9">
    <location>
        <begin position="12"/>
        <end position="30"/>
    </location>
</feature>
<feature type="domain" description="AprE-like beta-barrel" evidence="11">
    <location>
        <begin position="364"/>
        <end position="451"/>
    </location>
</feature>
<dbReference type="GO" id="GO:0005886">
    <property type="term" value="C:plasma membrane"/>
    <property type="evidence" value="ECO:0007669"/>
    <property type="project" value="UniProtKB-SubCell"/>
</dbReference>
<comment type="subcellular location">
    <subcellularLocation>
        <location evidence="1 9">Cell inner membrane</location>
        <topology evidence="1 9">Single-pass membrane protein</topology>
    </subcellularLocation>
</comment>
<keyword evidence="10" id="KW-0175">Coiled coil</keyword>
<dbReference type="Proteomes" id="UP000008075">
    <property type="component" value="Chromosome"/>
</dbReference>
<evidence type="ECO:0000256" key="1">
    <source>
        <dbReference type="ARBA" id="ARBA00004377"/>
    </source>
</evidence>
<dbReference type="GeneID" id="24904681"/>
<keyword evidence="13" id="KW-1185">Reference proteome</keyword>
<keyword evidence="4 9" id="KW-1003">Cell membrane</keyword>
<evidence type="ECO:0000256" key="6">
    <source>
        <dbReference type="ARBA" id="ARBA00022692"/>
    </source>
</evidence>
<keyword evidence="7 9" id="KW-1133">Transmembrane helix</keyword>
<sequence length="475" mass="54254">MLKAIFTLKTVFTLKAISMLKAIFMLKAILRKGMERLRPPSLNYDFLPTHLALSQRPPSPFARYTAISLSMGVLIALIWAYMGKLDVQATATGRLIASGRSQIIQAYEQSRIVAIHVGNGQHVEKDAPLITLHTLGVNQDITRLIEQRDYQTEEEIRYQALLNTHDPNLLPLFQQQSEERQKKILLHYQHEKQEFDSIITNIYAEMEVNLTSQKARNSDIRSLTNLRENISQRLQARKTLSQKQVISKVEYLEQEKEFLETERLIAQQKSELGILIAQYKSHEGRLKSTKVQKEREWLEKIKQAEMQLSLLKQEISKVQEREELEIVRSPVTGTVQQLSVHTLGAVLQPAQNLMVIVPDEHVQLAEIQILNKDVGFVRPGQQVTVKVDAFPYTRYGTIEGKLLSISRDSATDERLGLVFPAQISLKQNNIMVDGKPVAITAGMSIVAEIKTDQRRVIDYLLSPIREYQSEALREK</sequence>
<evidence type="ECO:0000256" key="5">
    <source>
        <dbReference type="ARBA" id="ARBA00022519"/>
    </source>
</evidence>
<dbReference type="HOGENOM" id="CLU_023976_0_1_6"/>
<evidence type="ECO:0000256" key="9">
    <source>
        <dbReference type="RuleBase" id="RU365093"/>
    </source>
</evidence>
<protein>
    <recommendedName>
        <fullName evidence="9">Membrane fusion protein (MFP) family protein</fullName>
    </recommendedName>
</protein>
<evidence type="ECO:0000259" key="11">
    <source>
        <dbReference type="Pfam" id="PF26002"/>
    </source>
</evidence>
<comment type="caution">
    <text evidence="9">Lacks conserved residue(s) required for the propagation of feature annotation.</text>
</comment>
<name>D3VAK4_XENNA</name>
<gene>
    <name evidence="12" type="primary">RtxD</name>
    <name evidence="12" type="ordered locus">XNC1_1377</name>
</gene>
<dbReference type="EMBL" id="FN667742">
    <property type="protein sequence ID" value="CBJ89440.1"/>
    <property type="molecule type" value="Genomic_DNA"/>
</dbReference>
<dbReference type="eggNOG" id="COG0845">
    <property type="taxonomic scope" value="Bacteria"/>
</dbReference>
<proteinExistence type="inferred from homology"/>
<dbReference type="STRING" id="406817.XNC1_1377"/>
<evidence type="ECO:0000256" key="4">
    <source>
        <dbReference type="ARBA" id="ARBA00022475"/>
    </source>
</evidence>
<dbReference type="NCBIfam" id="TIGR01843">
    <property type="entry name" value="type_I_hlyD"/>
    <property type="match status" value="1"/>
</dbReference>
<feature type="coiled-coil region" evidence="10">
    <location>
        <begin position="294"/>
        <end position="321"/>
    </location>
</feature>
<evidence type="ECO:0000313" key="12">
    <source>
        <dbReference type="EMBL" id="CBJ89440.1"/>
    </source>
</evidence>
<dbReference type="InterPro" id="IPR058982">
    <property type="entry name" value="Beta-barrel_AprE"/>
</dbReference>
<dbReference type="PANTHER" id="PTHR30386:SF27">
    <property type="entry name" value="MEMBRANE FUSION PROTEIN (MFP) FAMILY PROTEIN"/>
    <property type="match status" value="1"/>
</dbReference>
<evidence type="ECO:0000256" key="7">
    <source>
        <dbReference type="ARBA" id="ARBA00022989"/>
    </source>
</evidence>
<dbReference type="KEGG" id="xne:XNC1_1377"/>
<dbReference type="GO" id="GO:0015031">
    <property type="term" value="P:protein transport"/>
    <property type="evidence" value="ECO:0007669"/>
    <property type="project" value="InterPro"/>
</dbReference>
<feature type="coiled-coil region" evidence="10">
    <location>
        <begin position="242"/>
        <end position="269"/>
    </location>
</feature>
<reference evidence="12 13" key="1">
    <citation type="journal article" date="2011" name="PLoS ONE">
        <title>The entomopathogenic bacterial endosymbionts xenorhabdus and photorhabdus: convergent lifestyles from divergent genomes.</title>
        <authorList>
            <person name="Chaston J.M."/>
            <person name="Suen G."/>
            <person name="Tucker S.L."/>
            <person name="Andersen A.W."/>
            <person name="Bhasin A."/>
            <person name="Bode E."/>
            <person name="Bode H.B."/>
            <person name="Brachmann A.O."/>
            <person name="Cowles C.E."/>
            <person name="Cowles K.N."/>
            <person name="Darby C."/>
            <person name="de Leon L."/>
            <person name="Drace K."/>
            <person name="Du Z."/>
            <person name="Givaudan A."/>
            <person name="Herbert Tran E.E."/>
            <person name="Jewell K.A."/>
            <person name="Knack J.J."/>
            <person name="Krasomil-Osterfeld K.C."/>
            <person name="Kukor R."/>
            <person name="Lanois A."/>
            <person name="Latreille P."/>
            <person name="Leimgruber N.K."/>
            <person name="Lipke C.M."/>
            <person name="Liu R."/>
            <person name="Lu X."/>
            <person name="Martens E.C."/>
            <person name="Marri P.R."/>
            <person name="Medigue C."/>
            <person name="Menard M.L."/>
            <person name="Miller N.M."/>
            <person name="Morales-Soto N."/>
            <person name="Norton S."/>
            <person name="Ogier J.C."/>
            <person name="Orchard S.S."/>
            <person name="Park D."/>
            <person name="Park Y."/>
            <person name="Qurollo B.A."/>
            <person name="Sugar D.R."/>
            <person name="Richards G.R."/>
            <person name="Rouy Z."/>
            <person name="Slominski B."/>
            <person name="Slominski K."/>
            <person name="Snyder H."/>
            <person name="Tjaden B.C."/>
            <person name="van der Hoeven R."/>
            <person name="Welch R.D."/>
            <person name="Wheeler C."/>
            <person name="Xiang B."/>
            <person name="Barbazuk B."/>
            <person name="Gaudriault S."/>
            <person name="Goodner B."/>
            <person name="Slater S.C."/>
            <person name="Forst S."/>
            <person name="Goldman B.S."/>
            <person name="Goodrich-Blair H."/>
        </authorList>
    </citation>
    <scope>NUCLEOTIDE SEQUENCE [LARGE SCALE GENOMIC DNA]</scope>
    <source>
        <strain evidence="13">ATCC 19061 / DSM 3370 / CCUG 14189 / LMG 1036 / NCIMB 9965 / AN6</strain>
    </source>
</reference>
<dbReference type="Gene3D" id="2.40.30.170">
    <property type="match status" value="1"/>
</dbReference>
<accession>D3VAK4</accession>
<dbReference type="InterPro" id="IPR010129">
    <property type="entry name" value="T1SS_HlyD"/>
</dbReference>
<evidence type="ECO:0000256" key="8">
    <source>
        <dbReference type="ARBA" id="ARBA00023136"/>
    </source>
</evidence>
<dbReference type="PRINTS" id="PR01490">
    <property type="entry name" value="RTXTOXIND"/>
</dbReference>